<dbReference type="EMBL" id="JACEFO010001880">
    <property type="protein sequence ID" value="KAF8696680.1"/>
    <property type="molecule type" value="Genomic_DNA"/>
</dbReference>
<dbReference type="PROSITE" id="PS50096">
    <property type="entry name" value="IQ"/>
    <property type="match status" value="1"/>
</dbReference>
<feature type="region of interest" description="Disordered" evidence="5">
    <location>
        <begin position="671"/>
        <end position="704"/>
    </location>
</feature>
<evidence type="ECO:0000313" key="6">
    <source>
        <dbReference type="EMBL" id="KAF8696680.1"/>
    </source>
</evidence>
<gene>
    <name evidence="6" type="ORF">HU200_036303</name>
</gene>
<feature type="region of interest" description="Disordered" evidence="5">
    <location>
        <begin position="137"/>
        <end position="242"/>
    </location>
</feature>
<protein>
    <submittedName>
        <fullName evidence="6">Uncharacterized protein</fullName>
    </submittedName>
</protein>
<feature type="compositionally biased region" description="Gly residues" evidence="5">
    <location>
        <begin position="213"/>
        <end position="222"/>
    </location>
</feature>
<name>A0A835BGJ9_9POAL</name>
<evidence type="ECO:0000313" key="7">
    <source>
        <dbReference type="Proteomes" id="UP000636709"/>
    </source>
</evidence>
<dbReference type="AlphaFoldDB" id="A0A835BGJ9"/>
<dbReference type="GO" id="GO:0005737">
    <property type="term" value="C:cytoplasm"/>
    <property type="evidence" value="ECO:0007669"/>
    <property type="project" value="UniProtKB-SubCell"/>
</dbReference>
<evidence type="ECO:0000256" key="1">
    <source>
        <dbReference type="ARBA" id="ARBA00004123"/>
    </source>
</evidence>
<dbReference type="InterPro" id="IPR044159">
    <property type="entry name" value="IQM"/>
</dbReference>
<comment type="caution">
    <text evidence="6">The sequence shown here is derived from an EMBL/GenBank/DDBJ whole genome shotgun (WGS) entry which is preliminary data.</text>
</comment>
<evidence type="ECO:0000256" key="5">
    <source>
        <dbReference type="SAM" id="MobiDB-lite"/>
    </source>
</evidence>
<reference evidence="6" key="1">
    <citation type="submission" date="2020-07" db="EMBL/GenBank/DDBJ databases">
        <title>Genome sequence and genetic diversity analysis of an under-domesticated orphan crop, white fonio (Digitaria exilis).</title>
        <authorList>
            <person name="Bennetzen J.L."/>
            <person name="Chen S."/>
            <person name="Ma X."/>
            <person name="Wang X."/>
            <person name="Yssel A.E.J."/>
            <person name="Chaluvadi S.R."/>
            <person name="Johnson M."/>
            <person name="Gangashetty P."/>
            <person name="Hamidou F."/>
            <person name="Sanogo M.D."/>
            <person name="Zwaenepoel A."/>
            <person name="Wallace J."/>
            <person name="Van De Peer Y."/>
            <person name="Van Deynze A."/>
        </authorList>
    </citation>
    <scope>NUCLEOTIDE SEQUENCE</scope>
    <source>
        <tissue evidence="6">Leaves</tissue>
    </source>
</reference>
<keyword evidence="4" id="KW-0539">Nucleus</keyword>
<keyword evidence="3" id="KW-0963">Cytoplasm</keyword>
<dbReference type="GO" id="GO:0005634">
    <property type="term" value="C:nucleus"/>
    <property type="evidence" value="ECO:0007669"/>
    <property type="project" value="UniProtKB-SubCell"/>
</dbReference>
<evidence type="ECO:0000256" key="3">
    <source>
        <dbReference type="ARBA" id="ARBA00022490"/>
    </source>
</evidence>
<dbReference type="OrthoDB" id="7344096at2759"/>
<feature type="compositionally biased region" description="Pro residues" evidence="5">
    <location>
        <begin position="164"/>
        <end position="179"/>
    </location>
</feature>
<keyword evidence="7" id="KW-1185">Reference proteome</keyword>
<sequence length="704" mass="76501">MTVPGCQLAARPVEVTSASCAQSSYYRVPPNIYLQFQSKTKIRRRRVCRVEPQVPARARATADRRGAFVDRPPFRPARANDPDPLSGCLRNAQLGLVLCSAACLALDGAVPDHTDQTQQAHPGSALLSGCRTISSPSVAATPSLQGIGRDPAGDVSTATQHRAQPPPLTKATQPPPPSPKVMAARAAPGGGLERSLSFKNWEAEPEAAEPAGRGSGGGGGINGARPGTLALEQPPAPEQNPVSPAQAMIDYISPRPRGELDQAATKLQKIYKGHRTRRSLADSAIIAEELWWKTYDSVYLNIKSISFFDGDKQETAASRWSRAGKRIAKVGKGLSKDDKAQKLALQHWLEAIDPRHRYGHNLHLYYDIWSASSSCEPFFYWLDIGAGRDQHHPKCPRTKLYSQLIMYLGPNERAAYEVIVEEGRLTYKQSGEWVNTNEETKWIFVLSTSRSLYVGQKRKGKFQHSSFLSGAATTAAGRLVAKEGILKAIWPYSGHYHPTEENFREFIAFLEENHVDLANVKRCSVDDDEYPSFKKAAPEEAEAPAKSAAHEETINNEVVELPAVDIVKEVVAAETDAGEVDAAGAGPAMMASRPSFKWLTPTGARIGCLRDYPADLQSMALEQVNLSPRVGAAASPGSRLPMPIPIRLSPRLHYMGLPTPTGASARLVAMPRRSSPKQEFLGSRSPRTKASEEGEAGAATMVVL</sequence>
<evidence type="ECO:0000256" key="4">
    <source>
        <dbReference type="ARBA" id="ARBA00023242"/>
    </source>
</evidence>
<dbReference type="PANTHER" id="PTHR31250">
    <property type="entry name" value="IQ DOMAIN-CONTAINING PROTEIN IQM3"/>
    <property type="match status" value="1"/>
</dbReference>
<proteinExistence type="predicted"/>
<organism evidence="6 7">
    <name type="scientific">Digitaria exilis</name>
    <dbReference type="NCBI Taxonomy" id="1010633"/>
    <lineage>
        <taxon>Eukaryota</taxon>
        <taxon>Viridiplantae</taxon>
        <taxon>Streptophyta</taxon>
        <taxon>Embryophyta</taxon>
        <taxon>Tracheophyta</taxon>
        <taxon>Spermatophyta</taxon>
        <taxon>Magnoliopsida</taxon>
        <taxon>Liliopsida</taxon>
        <taxon>Poales</taxon>
        <taxon>Poaceae</taxon>
        <taxon>PACMAD clade</taxon>
        <taxon>Panicoideae</taxon>
        <taxon>Panicodae</taxon>
        <taxon>Paniceae</taxon>
        <taxon>Anthephorinae</taxon>
        <taxon>Digitaria</taxon>
    </lineage>
</organism>
<dbReference type="PANTHER" id="PTHR31250:SF67">
    <property type="entry name" value="CALMODULIN-BINDING PROTEIN"/>
    <property type="match status" value="1"/>
</dbReference>
<dbReference type="Proteomes" id="UP000636709">
    <property type="component" value="Unassembled WGS sequence"/>
</dbReference>
<comment type="subcellular location">
    <subcellularLocation>
        <location evidence="2">Cytoplasm</location>
    </subcellularLocation>
    <subcellularLocation>
        <location evidence="1">Nucleus</location>
    </subcellularLocation>
</comment>
<accession>A0A835BGJ9</accession>
<evidence type="ECO:0000256" key="2">
    <source>
        <dbReference type="ARBA" id="ARBA00004496"/>
    </source>
</evidence>